<feature type="region of interest" description="Disordered" evidence="1">
    <location>
        <begin position="1"/>
        <end position="266"/>
    </location>
</feature>
<proteinExistence type="predicted"/>
<dbReference type="InterPro" id="IPR005135">
    <property type="entry name" value="Endo/exonuclease/phosphatase"/>
</dbReference>
<feature type="compositionally biased region" description="Pro residues" evidence="1">
    <location>
        <begin position="443"/>
        <end position="455"/>
    </location>
</feature>
<dbReference type="STRING" id="112090.W4FBZ1"/>
<dbReference type="GO" id="GO:0003824">
    <property type="term" value="F:catalytic activity"/>
    <property type="evidence" value="ECO:0007669"/>
    <property type="project" value="InterPro"/>
</dbReference>
<feature type="region of interest" description="Disordered" evidence="1">
    <location>
        <begin position="397"/>
        <end position="472"/>
    </location>
</feature>
<name>W4FBZ1_APHAT</name>
<evidence type="ECO:0000259" key="2">
    <source>
        <dbReference type="Pfam" id="PF03372"/>
    </source>
</evidence>
<feature type="compositionally biased region" description="Pro residues" evidence="1">
    <location>
        <begin position="297"/>
        <end position="307"/>
    </location>
</feature>
<evidence type="ECO:0000313" key="3">
    <source>
        <dbReference type="EMBL" id="ETV64228.1"/>
    </source>
</evidence>
<dbReference type="Pfam" id="PF03372">
    <property type="entry name" value="Exo_endo_phos"/>
    <property type="match status" value="1"/>
</dbReference>
<feature type="compositionally biased region" description="Low complexity" evidence="1">
    <location>
        <begin position="73"/>
        <end position="84"/>
    </location>
</feature>
<dbReference type="VEuPathDB" id="FungiDB:H257_18858"/>
<feature type="compositionally biased region" description="Low complexity" evidence="1">
    <location>
        <begin position="250"/>
        <end position="266"/>
    </location>
</feature>
<feature type="region of interest" description="Disordered" evidence="1">
    <location>
        <begin position="281"/>
        <end position="315"/>
    </location>
</feature>
<feature type="compositionally biased region" description="Basic and acidic residues" evidence="1">
    <location>
        <begin position="58"/>
        <end position="71"/>
    </location>
</feature>
<dbReference type="EMBL" id="KI913355">
    <property type="protein sequence ID" value="ETV64228.1"/>
    <property type="molecule type" value="Genomic_DNA"/>
</dbReference>
<feature type="compositionally biased region" description="Polar residues" evidence="1">
    <location>
        <begin position="94"/>
        <end position="104"/>
    </location>
</feature>
<feature type="compositionally biased region" description="Pro residues" evidence="1">
    <location>
        <begin position="118"/>
        <end position="128"/>
    </location>
</feature>
<dbReference type="InterPro" id="IPR036691">
    <property type="entry name" value="Endo/exonu/phosph_ase_sf"/>
</dbReference>
<dbReference type="GeneID" id="20820854"/>
<feature type="compositionally biased region" description="Polar residues" evidence="1">
    <location>
        <begin position="399"/>
        <end position="408"/>
    </location>
</feature>
<evidence type="ECO:0000256" key="1">
    <source>
        <dbReference type="SAM" id="MobiDB-lite"/>
    </source>
</evidence>
<feature type="compositionally biased region" description="Polar residues" evidence="1">
    <location>
        <begin position="456"/>
        <end position="465"/>
    </location>
</feature>
<reference evidence="3" key="1">
    <citation type="submission" date="2013-12" db="EMBL/GenBank/DDBJ databases">
        <title>The Genome Sequence of Aphanomyces astaci APO3.</title>
        <authorList>
            <consortium name="The Broad Institute Genomics Platform"/>
            <person name="Russ C."/>
            <person name="Tyler B."/>
            <person name="van West P."/>
            <person name="Dieguez-Uribeondo J."/>
            <person name="Young S.K."/>
            <person name="Zeng Q."/>
            <person name="Gargeya S."/>
            <person name="Fitzgerald M."/>
            <person name="Abouelleil A."/>
            <person name="Alvarado L."/>
            <person name="Chapman S.B."/>
            <person name="Gainer-Dewar J."/>
            <person name="Goldberg J."/>
            <person name="Griggs A."/>
            <person name="Gujja S."/>
            <person name="Hansen M."/>
            <person name="Howarth C."/>
            <person name="Imamovic A."/>
            <person name="Ireland A."/>
            <person name="Larimer J."/>
            <person name="McCowan C."/>
            <person name="Murphy C."/>
            <person name="Pearson M."/>
            <person name="Poon T.W."/>
            <person name="Priest M."/>
            <person name="Roberts A."/>
            <person name="Saif S."/>
            <person name="Shea T."/>
            <person name="Sykes S."/>
            <person name="Wortman J."/>
            <person name="Nusbaum C."/>
            <person name="Birren B."/>
        </authorList>
    </citation>
    <scope>NUCLEOTIDE SEQUENCE [LARGE SCALE GENOMIC DNA]</scope>
    <source>
        <strain evidence="3">APO3</strain>
    </source>
</reference>
<feature type="compositionally biased region" description="Polar residues" evidence="1">
    <location>
        <begin position="168"/>
        <end position="177"/>
    </location>
</feature>
<feature type="compositionally biased region" description="Polar residues" evidence="1">
    <location>
        <begin position="367"/>
        <end position="385"/>
    </location>
</feature>
<protein>
    <recommendedName>
        <fullName evidence="2">Endonuclease/exonuclease/phosphatase domain-containing protein</fullName>
    </recommendedName>
</protein>
<feature type="domain" description="Endonuclease/exonuclease/phosphatase" evidence="2">
    <location>
        <begin position="520"/>
        <end position="682"/>
    </location>
</feature>
<feature type="compositionally biased region" description="Low complexity" evidence="1">
    <location>
        <begin position="218"/>
        <end position="237"/>
    </location>
</feature>
<organism evidence="3">
    <name type="scientific">Aphanomyces astaci</name>
    <name type="common">Crayfish plague agent</name>
    <dbReference type="NCBI Taxonomy" id="112090"/>
    <lineage>
        <taxon>Eukaryota</taxon>
        <taxon>Sar</taxon>
        <taxon>Stramenopiles</taxon>
        <taxon>Oomycota</taxon>
        <taxon>Saprolegniomycetes</taxon>
        <taxon>Saprolegniales</taxon>
        <taxon>Verrucalvaceae</taxon>
        <taxon>Aphanomyces</taxon>
    </lineage>
</organism>
<feature type="region of interest" description="Disordered" evidence="1">
    <location>
        <begin position="327"/>
        <end position="385"/>
    </location>
</feature>
<feature type="compositionally biased region" description="Low complexity" evidence="1">
    <location>
        <begin position="139"/>
        <end position="161"/>
    </location>
</feature>
<dbReference type="AlphaFoldDB" id="W4FBZ1"/>
<accession>W4FBZ1</accession>
<dbReference type="RefSeq" id="XP_009846291.1">
    <property type="nucleotide sequence ID" value="XM_009847989.1"/>
</dbReference>
<dbReference type="SUPFAM" id="SSF56219">
    <property type="entry name" value="DNase I-like"/>
    <property type="match status" value="1"/>
</dbReference>
<dbReference type="Gene3D" id="3.60.10.10">
    <property type="entry name" value="Endonuclease/exonuclease/phosphatase"/>
    <property type="match status" value="1"/>
</dbReference>
<sequence length="1010" mass="111387">MVTVLVTRNGIPTPTLVPATGTIRAPLPSSSSDPDSEPDTNRPPAATPLTPRQIRSKIAADKFLARQDRIRATRAATRPLTRQPRPSRLRNTHANHTATPTQYLSEDDKPIRPRPARKPSPPTTPPQALPSKSAHGPAPSTITPTTPTSTKTIRSSSTQSSLPAAWRRTQTPDNTTGPMDLARETSHPLPPQPLLASAPNTALATHPPRHHPTPPAHPLLTQATTIPTSSLTPSPTTASPPPPTTARMLPTNRTADPTTPTCTTLWPTSFRATSSVPCLTRVSRHPGAHNRTNVPLPADPSPHPSPGPSGTVQRQIPPDQALSLLHHGHTAQPSTPPMHPRSATPPSSPPPSPGTWTLPHPQPTGPTAPSVQDSDQQPTPLGQASVQPMETIGQAAYRATSSTRSVTHPATKRPHSEVDPDLNLAHPSFTIPPSKRHQAMLYPPTPSYQPCPPDPTQHTQDSTDPPSHEEDLDEYDANTALQFPGLRNLCDEGQPILYRTMTMYWEREAHLFQGFTPAEITDIEQHFSETMVRIHIAITLRLGKGTLVTLIGTYCQDNPAAHKEATDREWQWLAQAATRATGPHHLVVMGGDFNTYGPNPLDRLAPTPRGSPSSDIGIAFQQWTQSTGLVSSFRHRHPNLQRHTYARNNTAVALDDICISAQTAHKVGASGIWLHTIHSSDHAGTPYMALDLCPGDHTPTRLTGVKPIRVVNTRNLAKADIASFGVHTSKLLSEGKLPQLTPAPPPNAVTAWSPQEIGDWLDGDIRNLYDILYNSAKLKWGETSQTRKALNRAVAIQRTNRCTAQLRQLLRLHEAAPRTGTEYTRLAHLVEWPKWIRDPNLLPPTCWHRADAIAIGEWWTTMPTTQHPTPDWDHWLRQGIARWTKVCRKRQDWRTTSLRLTRMQQRTAWFNRSQTRKFLRSALGNTTPPISIQSVIVRPTDGPPRYSSNREEVAAGLRHLLDNWIPPGGKTTRPRHLDSGLETDRQKVPHFVRDWLLQDMDRPDEVAQAF</sequence>
<gene>
    <name evidence="3" type="ORF">H257_18858</name>
</gene>
<dbReference type="OrthoDB" id="143539at2759"/>